<feature type="domain" description="Alcohol dehydrogenase-like N-terminal" evidence="3">
    <location>
        <begin position="26"/>
        <end position="126"/>
    </location>
</feature>
<dbReference type="SUPFAM" id="SSF50129">
    <property type="entry name" value="GroES-like"/>
    <property type="match status" value="1"/>
</dbReference>
<dbReference type="Gene3D" id="3.40.50.720">
    <property type="entry name" value="NAD(P)-binding Rossmann-like Domain"/>
    <property type="match status" value="1"/>
</dbReference>
<dbReference type="RefSeq" id="WP_132547180.1">
    <property type="nucleotide sequence ID" value="NZ_SMAA01000002.1"/>
</dbReference>
<evidence type="ECO:0000259" key="3">
    <source>
        <dbReference type="Pfam" id="PF08240"/>
    </source>
</evidence>
<gene>
    <name evidence="4" type="ORF">EDC37_10254</name>
</gene>
<keyword evidence="1" id="KW-0560">Oxidoreductase</keyword>
<organism evidence="4 5">
    <name type="scientific">Pectinatus cerevisiiphilus</name>
    <dbReference type="NCBI Taxonomy" id="86956"/>
    <lineage>
        <taxon>Bacteria</taxon>
        <taxon>Bacillati</taxon>
        <taxon>Bacillota</taxon>
        <taxon>Negativicutes</taxon>
        <taxon>Selenomonadales</taxon>
        <taxon>Selenomonadaceae</taxon>
        <taxon>Pectinatus</taxon>
    </lineage>
</organism>
<sequence length="423" mass="46896">MITKAVRMYGKNDLRLEEFSLPEIKDDEILVKVISDSICMSTYKESKQGSDHKRVPQGIDVHPVIVGHETAGDIVKVGSKWQHKYHVGDKFSLQPALTYKGKNYTVGYSYEKCGGACTYAIVPAEVMYTDSLLQYKGKAYYEASLSEPMSCIIGAFHASYHNTPGKYEHVMGIKKDGCMAILAGAGPMGMGTIDYALHGDRYPHVLVVTDIDENRLKRAAAIFSAKEAAMRGIKLYFVNTADYDDPVKFLRSLTDGNGFDDVFVLAPVSGVIEQADKILNYDGCINFFSGPIDTGLSAKVNFYDIHYNSIHMLGTSGGYTTDMLESLKLSEEKRINPAVMITHICGINGIIDTTLNLPHIPGGKKLAYPQIEMELTAIDDFAEKGKNNPYFAKLAEICKKNNNLWCAEAEEYLLNNWPVKTVK</sequence>
<evidence type="ECO:0000259" key="2">
    <source>
        <dbReference type="Pfam" id="PF00107"/>
    </source>
</evidence>
<dbReference type="SUPFAM" id="SSF51735">
    <property type="entry name" value="NAD(P)-binding Rossmann-fold domains"/>
    <property type="match status" value="1"/>
</dbReference>
<dbReference type="PANTHER" id="PTHR43401">
    <property type="entry name" value="L-THREONINE 3-DEHYDROGENASE"/>
    <property type="match status" value="1"/>
</dbReference>
<dbReference type="OrthoDB" id="9787435at2"/>
<dbReference type="InterPro" id="IPR013154">
    <property type="entry name" value="ADH-like_N"/>
</dbReference>
<keyword evidence="5" id="KW-1185">Reference proteome</keyword>
<protein>
    <submittedName>
        <fullName evidence="4">Threonine dehydrogenase-like Zn-dependent dehydrogenase</fullName>
    </submittedName>
</protein>
<dbReference type="InterPro" id="IPR011032">
    <property type="entry name" value="GroES-like_sf"/>
</dbReference>
<reference evidence="4 5" key="1">
    <citation type="submission" date="2019-03" db="EMBL/GenBank/DDBJ databases">
        <title>Genomic Encyclopedia of Type Strains, Phase IV (KMG-IV): sequencing the most valuable type-strain genomes for metagenomic binning, comparative biology and taxonomic classification.</title>
        <authorList>
            <person name="Goeker M."/>
        </authorList>
    </citation>
    <scope>NUCLEOTIDE SEQUENCE [LARGE SCALE GENOMIC DNA]</scope>
    <source>
        <strain evidence="4 5">DSM 20467</strain>
    </source>
</reference>
<dbReference type="PANTHER" id="PTHR43401:SF2">
    <property type="entry name" value="L-THREONINE 3-DEHYDROGENASE"/>
    <property type="match status" value="1"/>
</dbReference>
<name>A0A4R3KDV9_9FIRM</name>
<dbReference type="Gene3D" id="3.90.180.10">
    <property type="entry name" value="Medium-chain alcohol dehydrogenases, catalytic domain"/>
    <property type="match status" value="1"/>
</dbReference>
<dbReference type="InterPro" id="IPR050129">
    <property type="entry name" value="Zn_alcohol_dh"/>
</dbReference>
<comment type="caution">
    <text evidence="4">The sequence shown here is derived from an EMBL/GenBank/DDBJ whole genome shotgun (WGS) entry which is preliminary data.</text>
</comment>
<evidence type="ECO:0000313" key="4">
    <source>
        <dbReference type="EMBL" id="TCS81358.1"/>
    </source>
</evidence>
<dbReference type="Pfam" id="PF08240">
    <property type="entry name" value="ADH_N"/>
    <property type="match status" value="1"/>
</dbReference>
<dbReference type="GO" id="GO:0016491">
    <property type="term" value="F:oxidoreductase activity"/>
    <property type="evidence" value="ECO:0007669"/>
    <property type="project" value="UniProtKB-KW"/>
</dbReference>
<proteinExistence type="predicted"/>
<dbReference type="InterPro" id="IPR036291">
    <property type="entry name" value="NAD(P)-bd_dom_sf"/>
</dbReference>
<dbReference type="Pfam" id="PF00107">
    <property type="entry name" value="ADH_zinc_N"/>
    <property type="match status" value="1"/>
</dbReference>
<dbReference type="CDD" id="cd08238">
    <property type="entry name" value="sorbose_phosphate_red"/>
    <property type="match status" value="1"/>
</dbReference>
<evidence type="ECO:0000313" key="5">
    <source>
        <dbReference type="Proteomes" id="UP000295188"/>
    </source>
</evidence>
<dbReference type="EMBL" id="SMAA01000002">
    <property type="protein sequence ID" value="TCS81358.1"/>
    <property type="molecule type" value="Genomic_DNA"/>
</dbReference>
<dbReference type="InterPro" id="IPR013149">
    <property type="entry name" value="ADH-like_C"/>
</dbReference>
<accession>A0A4R3KDV9</accession>
<dbReference type="AlphaFoldDB" id="A0A4R3KDV9"/>
<evidence type="ECO:0000256" key="1">
    <source>
        <dbReference type="ARBA" id="ARBA00023002"/>
    </source>
</evidence>
<dbReference type="Proteomes" id="UP000295188">
    <property type="component" value="Unassembled WGS sequence"/>
</dbReference>
<feature type="domain" description="Alcohol dehydrogenase-like C-terminal" evidence="2">
    <location>
        <begin position="189"/>
        <end position="329"/>
    </location>
</feature>